<name>A0ABQ0A5H8_9GAMM</name>
<organism evidence="5 6">
    <name type="scientific">Sessilibacter corallicola</name>
    <dbReference type="NCBI Taxonomy" id="2904075"/>
    <lineage>
        <taxon>Bacteria</taxon>
        <taxon>Pseudomonadati</taxon>
        <taxon>Pseudomonadota</taxon>
        <taxon>Gammaproteobacteria</taxon>
        <taxon>Cellvibrionales</taxon>
        <taxon>Cellvibrionaceae</taxon>
        <taxon>Sessilibacter</taxon>
    </lineage>
</organism>
<dbReference type="InterPro" id="IPR011095">
    <property type="entry name" value="Dala_Dala_lig_C"/>
</dbReference>
<evidence type="ECO:0000259" key="4">
    <source>
        <dbReference type="PROSITE" id="PS50975"/>
    </source>
</evidence>
<dbReference type="RefSeq" id="WP_353301708.1">
    <property type="nucleotide sequence ID" value="NZ_BAABWN010000002.1"/>
</dbReference>
<dbReference type="EMBL" id="BAABWN010000002">
    <property type="protein sequence ID" value="GAA6166904.1"/>
    <property type="molecule type" value="Genomic_DNA"/>
</dbReference>
<feature type="domain" description="ATP-grasp" evidence="4">
    <location>
        <begin position="110"/>
        <end position="327"/>
    </location>
</feature>
<dbReference type="InterPro" id="IPR013815">
    <property type="entry name" value="ATP_grasp_subdomain_1"/>
</dbReference>
<keyword evidence="6" id="KW-1185">Reference proteome</keyword>
<keyword evidence="3" id="KW-0547">Nucleotide-binding</keyword>
<dbReference type="Pfam" id="PF07478">
    <property type="entry name" value="Dala_Dala_lig_C"/>
    <property type="match status" value="1"/>
</dbReference>
<evidence type="ECO:0000313" key="6">
    <source>
        <dbReference type="Proteomes" id="UP001465153"/>
    </source>
</evidence>
<dbReference type="InterPro" id="IPR011761">
    <property type="entry name" value="ATP-grasp"/>
</dbReference>
<dbReference type="PROSITE" id="PS50975">
    <property type="entry name" value="ATP_GRASP"/>
    <property type="match status" value="1"/>
</dbReference>
<reference evidence="5 6" key="1">
    <citation type="submission" date="2024-04" db="EMBL/GenBank/DDBJ databases">
        <title>Draft genome sequence of Sessilibacter corallicola NBRC 116591.</title>
        <authorList>
            <person name="Miyakawa T."/>
            <person name="Kusuya Y."/>
            <person name="Miura T."/>
        </authorList>
    </citation>
    <scope>NUCLEOTIDE SEQUENCE [LARGE SCALE GENOMIC DNA]</scope>
    <source>
        <strain evidence="5 6">KU-00831-HH</strain>
    </source>
</reference>
<dbReference type="PANTHER" id="PTHR23132:SF23">
    <property type="entry name" value="D-ALANINE--D-ALANINE LIGASE B"/>
    <property type="match status" value="1"/>
</dbReference>
<dbReference type="Gene3D" id="3.30.1490.20">
    <property type="entry name" value="ATP-grasp fold, A domain"/>
    <property type="match status" value="1"/>
</dbReference>
<accession>A0ABQ0A5H8</accession>
<evidence type="ECO:0000256" key="3">
    <source>
        <dbReference type="PROSITE-ProRule" id="PRU00409"/>
    </source>
</evidence>
<comment type="caution">
    <text evidence="5">The sequence shown here is derived from an EMBL/GenBank/DDBJ whole genome shotgun (WGS) entry which is preliminary data.</text>
</comment>
<evidence type="ECO:0000256" key="1">
    <source>
        <dbReference type="ARBA" id="ARBA00010871"/>
    </source>
</evidence>
<sequence length="355" mass="40395">MKIIIINSLDRWSMGWATDAESQRSVIQSLEQADIEVQITEVKSLSELNAFLAELNSEEVLLWPNAYDVYRDEKQRELVWMGEVIEAAGFAFIGSGSRTLKNVYNKQDCQKILIDNQLNVPRFNAFEKNDIDDLETILSHKNLLFPLFVKPNNLSTSKGITQDCITHDSHSLSKQLTSIGEQYGYPVLVEEFLPGRDITVAVFMTPEDPVILPTYYDINLYDNPNAVLDYDVRMRDWGDGKWLTVVTEAELLEKIKQALIPICKALNINDYTRIDCRLDSDGEVKAFDVNGLPGLEMPFSTTVWQMIVRMKDYPEQHAFDSLVALVVYCACHRNKISPPTKITELAESCIDLLKS</sequence>
<evidence type="ECO:0000313" key="5">
    <source>
        <dbReference type="EMBL" id="GAA6166904.1"/>
    </source>
</evidence>
<proteinExistence type="inferred from homology"/>
<comment type="similarity">
    <text evidence="1">Belongs to the D-alanine--D-alanine ligase family.</text>
</comment>
<protein>
    <recommendedName>
        <fullName evidence="4">ATP-grasp domain-containing protein</fullName>
    </recommendedName>
</protein>
<keyword evidence="3" id="KW-0067">ATP-binding</keyword>
<dbReference type="Gene3D" id="3.30.470.20">
    <property type="entry name" value="ATP-grasp fold, B domain"/>
    <property type="match status" value="1"/>
</dbReference>
<gene>
    <name evidence="5" type="ORF">NBRC116591_07140</name>
</gene>
<dbReference type="PANTHER" id="PTHR23132">
    <property type="entry name" value="D-ALANINE--D-ALANINE LIGASE"/>
    <property type="match status" value="1"/>
</dbReference>
<keyword evidence="2" id="KW-0436">Ligase</keyword>
<dbReference type="Proteomes" id="UP001465153">
    <property type="component" value="Unassembled WGS sequence"/>
</dbReference>
<dbReference type="SUPFAM" id="SSF56059">
    <property type="entry name" value="Glutathione synthetase ATP-binding domain-like"/>
    <property type="match status" value="1"/>
</dbReference>
<evidence type="ECO:0000256" key="2">
    <source>
        <dbReference type="ARBA" id="ARBA00022598"/>
    </source>
</evidence>